<organism evidence="2 3">
    <name type="scientific">Protea cynaroides</name>
    <dbReference type="NCBI Taxonomy" id="273540"/>
    <lineage>
        <taxon>Eukaryota</taxon>
        <taxon>Viridiplantae</taxon>
        <taxon>Streptophyta</taxon>
        <taxon>Embryophyta</taxon>
        <taxon>Tracheophyta</taxon>
        <taxon>Spermatophyta</taxon>
        <taxon>Magnoliopsida</taxon>
        <taxon>Proteales</taxon>
        <taxon>Proteaceae</taxon>
        <taxon>Protea</taxon>
    </lineage>
</organism>
<evidence type="ECO:0000313" key="2">
    <source>
        <dbReference type="EMBL" id="KAJ4933732.1"/>
    </source>
</evidence>
<proteinExistence type="predicted"/>
<reference evidence="2" key="1">
    <citation type="journal article" date="2023" name="Plant J.">
        <title>The genome of the king protea, Protea cynaroides.</title>
        <authorList>
            <person name="Chang J."/>
            <person name="Duong T.A."/>
            <person name="Schoeman C."/>
            <person name="Ma X."/>
            <person name="Roodt D."/>
            <person name="Barker N."/>
            <person name="Li Z."/>
            <person name="Van de Peer Y."/>
            <person name="Mizrachi E."/>
        </authorList>
    </citation>
    <scope>NUCLEOTIDE SEQUENCE</scope>
    <source>
        <tissue evidence="2">Young leaves</tissue>
    </source>
</reference>
<name>A0A9Q0GMJ3_9MAGN</name>
<feature type="compositionally biased region" description="Basic residues" evidence="1">
    <location>
        <begin position="45"/>
        <end position="63"/>
    </location>
</feature>
<sequence>MTSGERFAERGFEEEEEKDDGSLGRTATGHRRQWHENGCNATNNLRRRGWRRGSHDLKRRRRRSNDPRFAPPEE</sequence>
<feature type="region of interest" description="Disordered" evidence="1">
    <location>
        <begin position="1"/>
        <end position="74"/>
    </location>
</feature>
<accession>A0A9Q0GMJ3</accession>
<dbReference type="AlphaFoldDB" id="A0A9Q0GMJ3"/>
<feature type="compositionally biased region" description="Basic and acidic residues" evidence="1">
    <location>
        <begin position="1"/>
        <end position="11"/>
    </location>
</feature>
<evidence type="ECO:0000256" key="1">
    <source>
        <dbReference type="SAM" id="MobiDB-lite"/>
    </source>
</evidence>
<gene>
    <name evidence="2" type="ORF">NE237_005592</name>
</gene>
<keyword evidence="3" id="KW-1185">Reference proteome</keyword>
<protein>
    <submittedName>
        <fullName evidence="2">Uncharacterized protein</fullName>
    </submittedName>
</protein>
<dbReference type="Proteomes" id="UP001141806">
    <property type="component" value="Unassembled WGS sequence"/>
</dbReference>
<dbReference type="EMBL" id="JAMYWD010003035">
    <property type="protein sequence ID" value="KAJ4933732.1"/>
    <property type="molecule type" value="Genomic_DNA"/>
</dbReference>
<evidence type="ECO:0000313" key="3">
    <source>
        <dbReference type="Proteomes" id="UP001141806"/>
    </source>
</evidence>
<comment type="caution">
    <text evidence="2">The sequence shown here is derived from an EMBL/GenBank/DDBJ whole genome shotgun (WGS) entry which is preliminary data.</text>
</comment>